<comment type="caution">
    <text evidence="2">The sequence shown here is derived from an EMBL/GenBank/DDBJ whole genome shotgun (WGS) entry which is preliminary data.</text>
</comment>
<name>A0A4R6SWF3_9SPHI</name>
<dbReference type="Pfam" id="PF01551">
    <property type="entry name" value="Peptidase_M23"/>
    <property type="match status" value="1"/>
</dbReference>
<proteinExistence type="predicted"/>
<dbReference type="Proteomes" id="UP000295620">
    <property type="component" value="Unassembled WGS sequence"/>
</dbReference>
<accession>A0A4R6SWF3</accession>
<dbReference type="InterPro" id="IPR016047">
    <property type="entry name" value="M23ase_b-sheet_dom"/>
</dbReference>
<evidence type="ECO:0000259" key="1">
    <source>
        <dbReference type="Pfam" id="PF01551"/>
    </source>
</evidence>
<dbReference type="EMBL" id="SNYC01000004">
    <property type="protein sequence ID" value="TDQ09716.1"/>
    <property type="molecule type" value="Genomic_DNA"/>
</dbReference>
<sequence>MMDSYLGKPDLIIGKVVDFNAAADQLYPFDFTAANTELSDEILSDTRLFSDWISHKLSSANCRYGIGGYNEHRTIYARSAHFDTHEEPRRLHLGVDIWGPALTPVYNFYEATVHSFKFNDHFGDYGATIILKYEIGDLVFHALYGHLSLASLDGLEEGQLIPSGSQFAAFGIAEENGHWPPHLHFQLILDLQGLAGDYPGVCRFSKRAGYLKNCPDPELILKHTFK</sequence>
<dbReference type="Gene3D" id="2.70.70.10">
    <property type="entry name" value="Glucose Permease (Domain IIA)"/>
    <property type="match status" value="1"/>
</dbReference>
<reference evidence="2 3" key="1">
    <citation type="submission" date="2019-03" db="EMBL/GenBank/DDBJ databases">
        <title>Genomic Encyclopedia of Archaeal and Bacterial Type Strains, Phase II (KMG-II): from individual species to whole genera.</title>
        <authorList>
            <person name="Goeker M."/>
        </authorList>
    </citation>
    <scope>NUCLEOTIDE SEQUENCE [LARGE SCALE GENOMIC DNA]</scope>
    <source>
        <strain evidence="2 3">DSM 19035</strain>
    </source>
</reference>
<organism evidence="2 3">
    <name type="scientific">Pedobacter metabolipauper</name>
    <dbReference type="NCBI Taxonomy" id="425513"/>
    <lineage>
        <taxon>Bacteria</taxon>
        <taxon>Pseudomonadati</taxon>
        <taxon>Bacteroidota</taxon>
        <taxon>Sphingobacteriia</taxon>
        <taxon>Sphingobacteriales</taxon>
        <taxon>Sphingobacteriaceae</taxon>
        <taxon>Pedobacter</taxon>
    </lineage>
</organism>
<dbReference type="SUPFAM" id="SSF51261">
    <property type="entry name" value="Duplicated hybrid motif"/>
    <property type="match status" value="1"/>
</dbReference>
<dbReference type="CDD" id="cd12797">
    <property type="entry name" value="M23_peptidase"/>
    <property type="match status" value="1"/>
</dbReference>
<protein>
    <submittedName>
        <fullName evidence="2">Peptidase M23-like protein</fullName>
    </submittedName>
</protein>
<gene>
    <name evidence="2" type="ORF">ATK78_1874</name>
</gene>
<evidence type="ECO:0000313" key="2">
    <source>
        <dbReference type="EMBL" id="TDQ09716.1"/>
    </source>
</evidence>
<dbReference type="RefSeq" id="WP_133575778.1">
    <property type="nucleotide sequence ID" value="NZ_SNYC01000004.1"/>
</dbReference>
<dbReference type="OrthoDB" id="9801052at2"/>
<dbReference type="InterPro" id="IPR011055">
    <property type="entry name" value="Dup_hybrid_motif"/>
</dbReference>
<keyword evidence="3" id="KW-1185">Reference proteome</keyword>
<feature type="domain" description="M23ase beta-sheet core" evidence="1">
    <location>
        <begin position="91"/>
        <end position="188"/>
    </location>
</feature>
<dbReference type="AlphaFoldDB" id="A0A4R6SWF3"/>
<evidence type="ECO:0000313" key="3">
    <source>
        <dbReference type="Proteomes" id="UP000295620"/>
    </source>
</evidence>